<evidence type="ECO:0000259" key="6">
    <source>
        <dbReference type="Pfam" id="PF04138"/>
    </source>
</evidence>
<evidence type="ECO:0000256" key="1">
    <source>
        <dbReference type="ARBA" id="ARBA00004141"/>
    </source>
</evidence>
<feature type="transmembrane region" description="Helical" evidence="5">
    <location>
        <begin position="79"/>
        <end position="97"/>
    </location>
</feature>
<evidence type="ECO:0000256" key="5">
    <source>
        <dbReference type="SAM" id="Phobius"/>
    </source>
</evidence>
<organism evidence="7 8">
    <name type="scientific">Aquipluma nitroreducens</name>
    <dbReference type="NCBI Taxonomy" id="2010828"/>
    <lineage>
        <taxon>Bacteria</taxon>
        <taxon>Pseudomonadati</taxon>
        <taxon>Bacteroidota</taxon>
        <taxon>Bacteroidia</taxon>
        <taxon>Marinilabiliales</taxon>
        <taxon>Prolixibacteraceae</taxon>
        <taxon>Aquipluma</taxon>
    </lineage>
</organism>
<reference evidence="7" key="1">
    <citation type="journal article" date="2020" name="Int. J. Syst. Evol. Microbiol.">
        <title>Aquipluma nitroreducens gen. nov. sp. nov., a novel facultatively anaerobic bacterium isolated from a freshwater lake.</title>
        <authorList>
            <person name="Watanabe M."/>
            <person name="Kojima H."/>
            <person name="Fukui M."/>
        </authorList>
    </citation>
    <scope>NUCLEOTIDE SEQUENCE</scope>
    <source>
        <strain evidence="7">MeG22</strain>
    </source>
</reference>
<proteinExistence type="predicted"/>
<gene>
    <name evidence="7" type="ORF">AQPE_0507</name>
</gene>
<feature type="domain" description="GtrA/DPMS transmembrane" evidence="6">
    <location>
        <begin position="5"/>
        <end position="132"/>
    </location>
</feature>
<name>A0A5K7S4E1_9BACT</name>
<dbReference type="EMBL" id="AP018694">
    <property type="protein sequence ID" value="BBE16369.1"/>
    <property type="molecule type" value="Genomic_DNA"/>
</dbReference>
<keyword evidence="3 5" id="KW-1133">Transmembrane helix</keyword>
<accession>A0A5K7S4E1</accession>
<evidence type="ECO:0000256" key="4">
    <source>
        <dbReference type="ARBA" id="ARBA00023136"/>
    </source>
</evidence>
<keyword evidence="4 5" id="KW-0472">Membrane</keyword>
<protein>
    <recommendedName>
        <fullName evidence="6">GtrA/DPMS transmembrane domain-containing protein</fullName>
    </recommendedName>
</protein>
<dbReference type="GO" id="GO:0000271">
    <property type="term" value="P:polysaccharide biosynthetic process"/>
    <property type="evidence" value="ECO:0007669"/>
    <property type="project" value="InterPro"/>
</dbReference>
<dbReference type="InterPro" id="IPR007267">
    <property type="entry name" value="GtrA_DPMS_TM"/>
</dbReference>
<keyword evidence="2 5" id="KW-0812">Transmembrane</keyword>
<dbReference type="AlphaFoldDB" id="A0A5K7S4E1"/>
<feature type="transmembrane region" description="Helical" evidence="5">
    <location>
        <begin position="103"/>
        <end position="125"/>
    </location>
</feature>
<comment type="subcellular location">
    <subcellularLocation>
        <location evidence="1">Membrane</location>
        <topology evidence="1">Multi-pass membrane protein</topology>
    </subcellularLocation>
</comment>
<dbReference type="GO" id="GO:0016020">
    <property type="term" value="C:membrane"/>
    <property type="evidence" value="ECO:0007669"/>
    <property type="project" value="UniProtKB-SubCell"/>
</dbReference>
<dbReference type="Proteomes" id="UP001193389">
    <property type="component" value="Chromosome"/>
</dbReference>
<dbReference type="KEGG" id="anf:AQPE_0507"/>
<evidence type="ECO:0000313" key="8">
    <source>
        <dbReference type="Proteomes" id="UP001193389"/>
    </source>
</evidence>
<sequence>METFRYAATGGFNTVLDITLYFICYNFVVDKQVLDLGIVSISPHIAAFLIVFPITFFTGFLFAKFITFTNSPVQGRTQLIRYMISVSGSIFLNYVFLKVLVEFAGLWPTMAKVITTGIVVIYSYFAQKFFTFKTAGLATS</sequence>
<evidence type="ECO:0000256" key="3">
    <source>
        <dbReference type="ARBA" id="ARBA00022989"/>
    </source>
</evidence>
<dbReference type="Pfam" id="PF04138">
    <property type="entry name" value="GtrA_DPMS_TM"/>
    <property type="match status" value="1"/>
</dbReference>
<evidence type="ECO:0000313" key="7">
    <source>
        <dbReference type="EMBL" id="BBE16369.1"/>
    </source>
</evidence>
<keyword evidence="8" id="KW-1185">Reference proteome</keyword>
<feature type="transmembrane region" description="Helical" evidence="5">
    <location>
        <begin position="45"/>
        <end position="67"/>
    </location>
</feature>
<evidence type="ECO:0000256" key="2">
    <source>
        <dbReference type="ARBA" id="ARBA00022692"/>
    </source>
</evidence>